<dbReference type="PROSITE" id="PS51257">
    <property type="entry name" value="PROKAR_LIPOPROTEIN"/>
    <property type="match status" value="1"/>
</dbReference>
<keyword evidence="2" id="KW-1185">Reference proteome</keyword>
<gene>
    <name evidence="1" type="ORF">NZD88_17405</name>
</gene>
<evidence type="ECO:0000313" key="1">
    <source>
        <dbReference type="EMBL" id="MCT2409329.1"/>
    </source>
</evidence>
<dbReference type="Proteomes" id="UP001142057">
    <property type="component" value="Unassembled WGS sequence"/>
</dbReference>
<name>A0ABT2IL60_9FLAO</name>
<evidence type="ECO:0008006" key="3">
    <source>
        <dbReference type="Google" id="ProtNLM"/>
    </source>
</evidence>
<reference evidence="1" key="1">
    <citation type="submission" date="2022-08" db="EMBL/GenBank/DDBJ databases">
        <title>Chryseobacterium antibioticum,isolated from the rhizosphere soil of Pyrola in Tibet.</title>
        <authorList>
            <person name="Kan Y."/>
        </authorList>
    </citation>
    <scope>NUCLEOTIDE SEQUENCE</scope>
    <source>
        <strain evidence="1">Pc2-12</strain>
    </source>
</reference>
<sequence>MVKKIIASIILLNLFYSCQSQDSNVVLIEKLDKTFDVSGFFKPRLQKTDELLSTDIKKLDKKAAKKALQTAMFAKDTLAFYQSNGRLPTEFYLESTNDWMSRKEKPVKYFGYKYHTVAYDEAKDTLAILNKVAFPALDMTENNKGEFVYLNAHKTSKNKNDTSNLLSFLQKNFTRVTIEDNSSDEISCWENKDFYYVLSKEDGQEEEILSYDLSGNKNSKITNITDIRLQVYSKDFIQILRNEHAYIPDYIPAANK</sequence>
<protein>
    <recommendedName>
        <fullName evidence="3">Lipoprotein</fullName>
    </recommendedName>
</protein>
<evidence type="ECO:0000313" key="2">
    <source>
        <dbReference type="Proteomes" id="UP001142057"/>
    </source>
</evidence>
<dbReference type="RefSeq" id="WP_259830822.1">
    <property type="nucleotide sequence ID" value="NZ_JANZQH010000009.1"/>
</dbReference>
<organism evidence="1 2">
    <name type="scientific">Chryseobacterium pyrolae</name>
    <dbReference type="NCBI Taxonomy" id="2987481"/>
    <lineage>
        <taxon>Bacteria</taxon>
        <taxon>Pseudomonadati</taxon>
        <taxon>Bacteroidota</taxon>
        <taxon>Flavobacteriia</taxon>
        <taxon>Flavobacteriales</taxon>
        <taxon>Weeksellaceae</taxon>
        <taxon>Chryseobacterium group</taxon>
        <taxon>Chryseobacterium</taxon>
    </lineage>
</organism>
<dbReference type="EMBL" id="JANZQH010000009">
    <property type="protein sequence ID" value="MCT2409329.1"/>
    <property type="molecule type" value="Genomic_DNA"/>
</dbReference>
<accession>A0ABT2IL60</accession>
<comment type="caution">
    <text evidence="1">The sequence shown here is derived from an EMBL/GenBank/DDBJ whole genome shotgun (WGS) entry which is preliminary data.</text>
</comment>
<proteinExistence type="predicted"/>